<protein>
    <submittedName>
        <fullName evidence="2">Cupin domain-containing protein</fullName>
    </submittedName>
</protein>
<keyword evidence="3" id="KW-1185">Reference proteome</keyword>
<dbReference type="Gene3D" id="2.60.120.10">
    <property type="entry name" value="Jelly Rolls"/>
    <property type="match status" value="1"/>
</dbReference>
<dbReference type="Proteomes" id="UP001498935">
    <property type="component" value="Unassembled WGS sequence"/>
</dbReference>
<evidence type="ECO:0000313" key="3">
    <source>
        <dbReference type="Proteomes" id="UP001498935"/>
    </source>
</evidence>
<comment type="caution">
    <text evidence="2">The sequence shown here is derived from an EMBL/GenBank/DDBJ whole genome shotgun (WGS) entry which is preliminary data.</text>
</comment>
<dbReference type="Pfam" id="PF07883">
    <property type="entry name" value="Cupin_2"/>
    <property type="match status" value="1"/>
</dbReference>
<accession>A0ABP9U556</accession>
<name>A0ABP9U556_9MICO</name>
<gene>
    <name evidence="2" type="ORF">KACC15558_18110</name>
</gene>
<dbReference type="EMBL" id="BAABNP010000006">
    <property type="protein sequence ID" value="GAA5340771.1"/>
    <property type="molecule type" value="Genomic_DNA"/>
</dbReference>
<evidence type="ECO:0000259" key="1">
    <source>
        <dbReference type="Pfam" id="PF07883"/>
    </source>
</evidence>
<evidence type="ECO:0000313" key="2">
    <source>
        <dbReference type="EMBL" id="GAA5340771.1"/>
    </source>
</evidence>
<dbReference type="InterPro" id="IPR011051">
    <property type="entry name" value="RmlC_Cupin_sf"/>
</dbReference>
<proteinExistence type="predicted"/>
<dbReference type="RefSeq" id="WP_342038035.1">
    <property type="nucleotide sequence ID" value="NZ_BAABBK010000005.1"/>
</dbReference>
<sequence>MPHLTARTARTFTTHGVTFTSFAGSATGAESLGAWRADFAPRTPGLAHTMSEEEVLHVLTGTLDIELAEDSFTVVAGEAVIVPAGERFRVSNETDEPAQAWVVTPLGMTATLETGEAMTPPWAQ</sequence>
<reference evidence="2 3" key="1">
    <citation type="submission" date="2024-02" db="EMBL/GenBank/DDBJ databases">
        <title>Characterization of antibiotic resistant novel bacterial strains and their environmental applications.</title>
        <authorList>
            <person name="Manzoor S."/>
            <person name="Abbas S."/>
            <person name="Arshad M."/>
            <person name="Li W.J."/>
            <person name="Ahmed I."/>
        </authorList>
    </citation>
    <scope>NUCLEOTIDE SEQUENCE [LARGE SCALE GENOMIC DNA]</scope>
    <source>
        <strain evidence="2 3">KACC 15558</strain>
    </source>
</reference>
<dbReference type="SUPFAM" id="SSF51182">
    <property type="entry name" value="RmlC-like cupins"/>
    <property type="match status" value="1"/>
</dbReference>
<dbReference type="InterPro" id="IPR014710">
    <property type="entry name" value="RmlC-like_jellyroll"/>
</dbReference>
<dbReference type="InterPro" id="IPR013096">
    <property type="entry name" value="Cupin_2"/>
</dbReference>
<feature type="domain" description="Cupin type-2" evidence="1">
    <location>
        <begin position="38"/>
        <end position="103"/>
    </location>
</feature>
<organism evidence="2 3">
    <name type="scientific">Brevibacterium ammoniilyticum</name>
    <dbReference type="NCBI Taxonomy" id="1046555"/>
    <lineage>
        <taxon>Bacteria</taxon>
        <taxon>Bacillati</taxon>
        <taxon>Actinomycetota</taxon>
        <taxon>Actinomycetes</taxon>
        <taxon>Micrococcales</taxon>
        <taxon>Brevibacteriaceae</taxon>
        <taxon>Brevibacterium</taxon>
    </lineage>
</organism>